<dbReference type="Gene3D" id="3.90.320.10">
    <property type="match status" value="1"/>
</dbReference>
<feature type="domain" description="PD-(D/E)XK endonuclease-like" evidence="1">
    <location>
        <begin position="2"/>
        <end position="246"/>
    </location>
</feature>
<evidence type="ECO:0000313" key="2">
    <source>
        <dbReference type="EMBL" id="PIP17137.1"/>
    </source>
</evidence>
<dbReference type="Pfam" id="PF12705">
    <property type="entry name" value="PDDEXK_1"/>
    <property type="match status" value="1"/>
</dbReference>
<accession>A0A2G9YD37</accession>
<name>A0A2G9YD37_9BACT</name>
<dbReference type="InterPro" id="IPR011604">
    <property type="entry name" value="PDDEXK-like_dom_sf"/>
</dbReference>
<dbReference type="EMBL" id="PCRH01000034">
    <property type="protein sequence ID" value="PIP17137.1"/>
    <property type="molecule type" value="Genomic_DNA"/>
</dbReference>
<dbReference type="SUPFAM" id="SSF52980">
    <property type="entry name" value="Restriction endonuclease-like"/>
    <property type="match status" value="1"/>
</dbReference>
<reference evidence="2 3" key="1">
    <citation type="submission" date="2017-09" db="EMBL/GenBank/DDBJ databases">
        <title>Depth-based differentiation of microbial function through sediment-hosted aquifers and enrichment of novel symbionts in the deep terrestrial subsurface.</title>
        <authorList>
            <person name="Probst A.J."/>
            <person name="Ladd B."/>
            <person name="Jarett J.K."/>
            <person name="Geller-Mcgrath D.E."/>
            <person name="Sieber C.M."/>
            <person name="Emerson J.B."/>
            <person name="Anantharaman K."/>
            <person name="Thomas B.C."/>
            <person name="Malmstrom R."/>
            <person name="Stieglmeier M."/>
            <person name="Klingl A."/>
            <person name="Woyke T."/>
            <person name="Ryan C.M."/>
            <person name="Banfield J.F."/>
        </authorList>
    </citation>
    <scope>NUCLEOTIDE SEQUENCE [LARGE SCALE GENOMIC DNA]</scope>
    <source>
        <strain evidence="2">CG23_combo_of_CG06-09_8_20_14_all_37_13</strain>
    </source>
</reference>
<evidence type="ECO:0000313" key="3">
    <source>
        <dbReference type="Proteomes" id="UP000231480"/>
    </source>
</evidence>
<comment type="caution">
    <text evidence="2">The sequence shown here is derived from an EMBL/GenBank/DDBJ whole genome shotgun (WGS) entry which is preliminary data.</text>
</comment>
<dbReference type="InterPro" id="IPR011335">
    <property type="entry name" value="Restrct_endonuc-II-like"/>
</dbReference>
<sequence length="314" mass="36427">MRISYSALETFKRCPLKFKFGYVDKIKTPKRKEAIFGTLLHSALKILHEPGLMIPTEEEILKYISDNWDAKIYTDEQESALAFAQAIKIMKDYYAKNYPSQFNVVALETLFEAPIQIGQDLHLITGKIDRIDKTPEGLFEVIDYKTSKKMPSQQAVDKDLQLSIYHLGVANRWPSLAKERRPIKVSLYYLRHGEKLSSARTARDLEAITEEAIKSIETIKQAQQAVKFDATPNPLCDWCEYQRLCPFFKHKFKEVKLFFNDQDVKALIGEYTKLKDEVDERDKRLSVIKADLSKFMDQEGMERLFGEDGYITRS</sequence>
<dbReference type="AlphaFoldDB" id="A0A2G9YD37"/>
<evidence type="ECO:0000259" key="1">
    <source>
        <dbReference type="Pfam" id="PF12705"/>
    </source>
</evidence>
<protein>
    <recommendedName>
        <fullName evidence="1">PD-(D/E)XK endonuclease-like domain-containing protein</fullName>
    </recommendedName>
</protein>
<proteinExistence type="predicted"/>
<organism evidence="2 3">
    <name type="scientific">Candidatus Portnoybacteria bacterium CG23_combo_of_CG06-09_8_20_14_all_37_13</name>
    <dbReference type="NCBI Taxonomy" id="1974819"/>
    <lineage>
        <taxon>Bacteria</taxon>
        <taxon>Candidatus Portnoyibacteriota</taxon>
    </lineage>
</organism>
<feature type="non-terminal residue" evidence="2">
    <location>
        <position position="314"/>
    </location>
</feature>
<dbReference type="InterPro" id="IPR038726">
    <property type="entry name" value="PDDEXK_AddAB-type"/>
</dbReference>
<gene>
    <name evidence="2" type="ORF">COX44_01500</name>
</gene>
<dbReference type="Proteomes" id="UP000231480">
    <property type="component" value="Unassembled WGS sequence"/>
</dbReference>